<reference evidence="2" key="2">
    <citation type="journal article" date="2020" name="Nat. Commun.">
        <title>Large-scale genome sequencing of mycorrhizal fungi provides insights into the early evolution of symbiotic traits.</title>
        <authorList>
            <person name="Miyauchi S."/>
            <person name="Kiss E."/>
            <person name="Kuo A."/>
            <person name="Drula E."/>
            <person name="Kohler A."/>
            <person name="Sanchez-Garcia M."/>
            <person name="Morin E."/>
            <person name="Andreopoulos B."/>
            <person name="Barry K.W."/>
            <person name="Bonito G."/>
            <person name="Buee M."/>
            <person name="Carver A."/>
            <person name="Chen C."/>
            <person name="Cichocki N."/>
            <person name="Clum A."/>
            <person name="Culley D."/>
            <person name="Crous P.W."/>
            <person name="Fauchery L."/>
            <person name="Girlanda M."/>
            <person name="Hayes R.D."/>
            <person name="Keri Z."/>
            <person name="LaButti K."/>
            <person name="Lipzen A."/>
            <person name="Lombard V."/>
            <person name="Magnuson J."/>
            <person name="Maillard F."/>
            <person name="Murat C."/>
            <person name="Nolan M."/>
            <person name="Ohm R.A."/>
            <person name="Pangilinan J."/>
            <person name="Pereira M.F."/>
            <person name="Perotto S."/>
            <person name="Peter M."/>
            <person name="Pfister S."/>
            <person name="Riley R."/>
            <person name="Sitrit Y."/>
            <person name="Stielow J.B."/>
            <person name="Szollosi G."/>
            <person name="Zifcakova L."/>
            <person name="Stursova M."/>
            <person name="Spatafora J.W."/>
            <person name="Tedersoo L."/>
            <person name="Vaario L.M."/>
            <person name="Yamada A."/>
            <person name="Yan M."/>
            <person name="Wang P."/>
            <person name="Xu J."/>
            <person name="Bruns T."/>
            <person name="Baldrian P."/>
            <person name="Vilgalys R."/>
            <person name="Dunand C."/>
            <person name="Henrissat B."/>
            <person name="Grigoriev I.V."/>
            <person name="Hibbett D."/>
            <person name="Nagy L.G."/>
            <person name="Martin F.M."/>
        </authorList>
    </citation>
    <scope>NUCLEOTIDE SEQUENCE</scope>
    <source>
        <strain evidence="2">BED1</strain>
    </source>
</reference>
<evidence type="ECO:0000256" key="1">
    <source>
        <dbReference type="SAM" id="SignalP"/>
    </source>
</evidence>
<organism evidence="2 3">
    <name type="scientific">Boletus edulis BED1</name>
    <dbReference type="NCBI Taxonomy" id="1328754"/>
    <lineage>
        <taxon>Eukaryota</taxon>
        <taxon>Fungi</taxon>
        <taxon>Dikarya</taxon>
        <taxon>Basidiomycota</taxon>
        <taxon>Agaricomycotina</taxon>
        <taxon>Agaricomycetes</taxon>
        <taxon>Agaricomycetidae</taxon>
        <taxon>Boletales</taxon>
        <taxon>Boletineae</taxon>
        <taxon>Boletaceae</taxon>
        <taxon>Boletoideae</taxon>
        <taxon>Boletus</taxon>
    </lineage>
</organism>
<proteinExistence type="predicted"/>
<dbReference type="Proteomes" id="UP001194468">
    <property type="component" value="Unassembled WGS sequence"/>
</dbReference>
<comment type="caution">
    <text evidence="2">The sequence shown here is derived from an EMBL/GenBank/DDBJ whole genome shotgun (WGS) entry which is preliminary data.</text>
</comment>
<evidence type="ECO:0000313" key="3">
    <source>
        <dbReference type="Proteomes" id="UP001194468"/>
    </source>
</evidence>
<keyword evidence="1" id="KW-0732">Signal</keyword>
<dbReference type="EMBL" id="WHUW01000016">
    <property type="protein sequence ID" value="KAF8438439.1"/>
    <property type="molecule type" value="Genomic_DNA"/>
</dbReference>
<reference evidence="2" key="1">
    <citation type="submission" date="2019-10" db="EMBL/GenBank/DDBJ databases">
        <authorList>
            <consortium name="DOE Joint Genome Institute"/>
            <person name="Kuo A."/>
            <person name="Miyauchi S."/>
            <person name="Kiss E."/>
            <person name="Drula E."/>
            <person name="Kohler A."/>
            <person name="Sanchez-Garcia M."/>
            <person name="Andreopoulos B."/>
            <person name="Barry K.W."/>
            <person name="Bonito G."/>
            <person name="Buee M."/>
            <person name="Carver A."/>
            <person name="Chen C."/>
            <person name="Cichocki N."/>
            <person name="Clum A."/>
            <person name="Culley D."/>
            <person name="Crous P.W."/>
            <person name="Fauchery L."/>
            <person name="Girlanda M."/>
            <person name="Hayes R."/>
            <person name="Keri Z."/>
            <person name="LaButti K."/>
            <person name="Lipzen A."/>
            <person name="Lombard V."/>
            <person name="Magnuson J."/>
            <person name="Maillard F."/>
            <person name="Morin E."/>
            <person name="Murat C."/>
            <person name="Nolan M."/>
            <person name="Ohm R."/>
            <person name="Pangilinan J."/>
            <person name="Pereira M."/>
            <person name="Perotto S."/>
            <person name="Peter M."/>
            <person name="Riley R."/>
            <person name="Sitrit Y."/>
            <person name="Stielow B."/>
            <person name="Szollosi G."/>
            <person name="Zifcakova L."/>
            <person name="Stursova M."/>
            <person name="Spatafora J.W."/>
            <person name="Tedersoo L."/>
            <person name="Vaario L.-M."/>
            <person name="Yamada A."/>
            <person name="Yan M."/>
            <person name="Wang P."/>
            <person name="Xu J."/>
            <person name="Bruns T."/>
            <person name="Baldrian P."/>
            <person name="Vilgalys R."/>
            <person name="Henrissat B."/>
            <person name="Grigoriev I.V."/>
            <person name="Hibbett D."/>
            <person name="Nagy L.G."/>
            <person name="Martin F.M."/>
        </authorList>
    </citation>
    <scope>NUCLEOTIDE SEQUENCE</scope>
    <source>
        <strain evidence="2">BED1</strain>
    </source>
</reference>
<evidence type="ECO:0000313" key="2">
    <source>
        <dbReference type="EMBL" id="KAF8438439.1"/>
    </source>
</evidence>
<keyword evidence="3" id="KW-1185">Reference proteome</keyword>
<sequence length="77" mass="8780">MIGCWLALIGATCAMFLQAARRDGEWVQSCRMAVFFTALPAQLILICSALHHAEPTFRLQRAFWSHLNQWRNSCCLP</sequence>
<gene>
    <name evidence="2" type="ORF">L210DRAFT_3543886</name>
</gene>
<accession>A0AAD4BS00</accession>
<feature type="signal peptide" evidence="1">
    <location>
        <begin position="1"/>
        <end position="19"/>
    </location>
</feature>
<protein>
    <submittedName>
        <fullName evidence="2">Uncharacterized protein</fullName>
    </submittedName>
</protein>
<dbReference type="AlphaFoldDB" id="A0AAD4BS00"/>
<feature type="chain" id="PRO_5041941402" evidence="1">
    <location>
        <begin position="20"/>
        <end position="77"/>
    </location>
</feature>
<name>A0AAD4BS00_BOLED</name>